<dbReference type="OrthoDB" id="9785707at2"/>
<dbReference type="PANTHER" id="PTHR43022:SF1">
    <property type="entry name" value="PROTEIN SMF"/>
    <property type="match status" value="1"/>
</dbReference>
<dbReference type="Pfam" id="PF02481">
    <property type="entry name" value="DNA_processg_A"/>
    <property type="match status" value="1"/>
</dbReference>
<dbReference type="Pfam" id="PF17782">
    <property type="entry name" value="WHD_DprA"/>
    <property type="match status" value="1"/>
</dbReference>
<reference evidence="4 5" key="1">
    <citation type="submission" date="2019-03" db="EMBL/GenBank/DDBJ databases">
        <authorList>
            <person name="Kim M.K.M."/>
        </authorList>
    </citation>
    <scope>NUCLEOTIDE SEQUENCE [LARGE SCALE GENOMIC DNA]</scope>
    <source>
        <strain evidence="4 5">18JY21-1</strain>
    </source>
</reference>
<feature type="domain" description="DprA winged helix" evidence="3">
    <location>
        <begin position="309"/>
        <end position="362"/>
    </location>
</feature>
<evidence type="ECO:0000256" key="1">
    <source>
        <dbReference type="ARBA" id="ARBA00006525"/>
    </source>
</evidence>
<comment type="caution">
    <text evidence="4">The sequence shown here is derived from an EMBL/GenBank/DDBJ whole genome shotgun (WGS) entry which is preliminary data.</text>
</comment>
<evidence type="ECO:0000259" key="3">
    <source>
        <dbReference type="Pfam" id="PF17782"/>
    </source>
</evidence>
<accession>A0A4R4EJR8</accession>
<name>A0A4R4EJR8_9BACL</name>
<dbReference type="InterPro" id="IPR003488">
    <property type="entry name" value="DprA"/>
</dbReference>
<dbReference type="AlphaFoldDB" id="A0A4R4EJR8"/>
<sequence length="368" mass="40458">MISERITLIALHEMESVGWTTINRLQQGLSSLMEMWNLSKKELLFLGLGPKQADAIIQQRSMELIENKLRIYEQAAIQIVTILDDSYPELLRTIAQPPKVLYAAGELSLLQLPFIGIVGTRTPTVYGKKVADDLAYELASLGFGVVSGLARGIDTVAHRGALRADQGMTVAVLGNAIGDVYPPENTGFYRDITARGLVISEYPMGTKQHPGMFPQRNRIIAGLSLGIVVIEAAERSGSLITADLALEASRDVFAVPGPITSPKSKGCHELIKQGAKLVCTTQDIAEEYQHLPILASNRRNLEQSCSDTDQKLTDEERKIVELLMGEPKTFDRLLELSHYNFGLLHSVLLSLLMKKRIASLPGSTYISF</sequence>
<dbReference type="EMBL" id="SKFG01000002">
    <property type="protein sequence ID" value="TCZ80229.1"/>
    <property type="molecule type" value="Genomic_DNA"/>
</dbReference>
<gene>
    <name evidence="4" type="primary">dprA</name>
    <name evidence="4" type="ORF">E0485_03560</name>
</gene>
<proteinExistence type="inferred from homology"/>
<keyword evidence="5" id="KW-1185">Reference proteome</keyword>
<dbReference type="PANTHER" id="PTHR43022">
    <property type="entry name" value="PROTEIN SMF"/>
    <property type="match status" value="1"/>
</dbReference>
<dbReference type="InterPro" id="IPR057666">
    <property type="entry name" value="DrpA_SLOG"/>
</dbReference>
<feature type="domain" description="Smf/DprA SLOG" evidence="2">
    <location>
        <begin position="78"/>
        <end position="288"/>
    </location>
</feature>
<dbReference type="Gene3D" id="1.10.10.10">
    <property type="entry name" value="Winged helix-like DNA-binding domain superfamily/Winged helix DNA-binding domain"/>
    <property type="match status" value="1"/>
</dbReference>
<dbReference type="InterPro" id="IPR036388">
    <property type="entry name" value="WH-like_DNA-bd_sf"/>
</dbReference>
<evidence type="ECO:0000313" key="4">
    <source>
        <dbReference type="EMBL" id="TCZ80229.1"/>
    </source>
</evidence>
<dbReference type="Proteomes" id="UP000295418">
    <property type="component" value="Unassembled WGS sequence"/>
</dbReference>
<evidence type="ECO:0000313" key="5">
    <source>
        <dbReference type="Proteomes" id="UP000295418"/>
    </source>
</evidence>
<dbReference type="SUPFAM" id="SSF102405">
    <property type="entry name" value="MCP/YpsA-like"/>
    <property type="match status" value="1"/>
</dbReference>
<dbReference type="NCBIfam" id="TIGR00732">
    <property type="entry name" value="dprA"/>
    <property type="match status" value="1"/>
</dbReference>
<evidence type="ECO:0000259" key="2">
    <source>
        <dbReference type="Pfam" id="PF02481"/>
    </source>
</evidence>
<organism evidence="4 5">
    <name type="scientific">Paenibacillus albiflavus</name>
    <dbReference type="NCBI Taxonomy" id="2545760"/>
    <lineage>
        <taxon>Bacteria</taxon>
        <taxon>Bacillati</taxon>
        <taxon>Bacillota</taxon>
        <taxon>Bacilli</taxon>
        <taxon>Bacillales</taxon>
        <taxon>Paenibacillaceae</taxon>
        <taxon>Paenibacillus</taxon>
    </lineage>
</organism>
<dbReference type="Gene3D" id="3.40.50.450">
    <property type="match status" value="1"/>
</dbReference>
<dbReference type="InterPro" id="IPR041614">
    <property type="entry name" value="DprA_WH"/>
</dbReference>
<dbReference type="GO" id="GO:0009294">
    <property type="term" value="P:DNA-mediated transformation"/>
    <property type="evidence" value="ECO:0007669"/>
    <property type="project" value="InterPro"/>
</dbReference>
<protein>
    <submittedName>
        <fullName evidence="4">DNA-protecting protein DprA</fullName>
    </submittedName>
</protein>
<comment type="similarity">
    <text evidence="1">Belongs to the DprA/Smf family.</text>
</comment>